<dbReference type="Pfam" id="PF03358">
    <property type="entry name" value="FMN_red"/>
    <property type="match status" value="1"/>
</dbReference>
<evidence type="ECO:0000313" key="8">
    <source>
        <dbReference type="Proteomes" id="UP000056732"/>
    </source>
</evidence>
<comment type="cofactor">
    <cofactor evidence="1">
        <name>FMN</name>
        <dbReference type="ChEBI" id="CHEBI:58210"/>
    </cofactor>
</comment>
<dbReference type="PANTHER" id="PTHR30546">
    <property type="entry name" value="FLAVODOXIN-RELATED PROTEIN WRBA-RELATED"/>
    <property type="match status" value="1"/>
</dbReference>
<accession>A0AAW3NFD7</accession>
<dbReference type="Gene3D" id="3.40.50.360">
    <property type="match status" value="1"/>
</dbReference>
<dbReference type="GO" id="GO:0009055">
    <property type="term" value="F:electron transfer activity"/>
    <property type="evidence" value="ECO:0007669"/>
    <property type="project" value="InterPro"/>
</dbReference>
<dbReference type="RefSeq" id="WP_059927495.1">
    <property type="nucleotide sequence ID" value="NZ_LPDO01000054.1"/>
</dbReference>
<evidence type="ECO:0000256" key="4">
    <source>
        <dbReference type="ARBA" id="ARBA00022741"/>
    </source>
</evidence>
<evidence type="ECO:0000256" key="2">
    <source>
        <dbReference type="ARBA" id="ARBA00022630"/>
    </source>
</evidence>
<dbReference type="Proteomes" id="UP000056732">
    <property type="component" value="Unassembled WGS sequence"/>
</dbReference>
<keyword evidence="4" id="KW-0547">Nucleotide-binding</keyword>
<dbReference type="InterPro" id="IPR029039">
    <property type="entry name" value="Flavoprotein-like_sf"/>
</dbReference>
<dbReference type="GO" id="GO:0010181">
    <property type="term" value="F:FMN binding"/>
    <property type="evidence" value="ECO:0007669"/>
    <property type="project" value="InterPro"/>
</dbReference>
<proteinExistence type="predicted"/>
<organism evidence="7 8">
    <name type="scientific">Burkholderia ubonensis</name>
    <dbReference type="NCBI Taxonomy" id="101571"/>
    <lineage>
        <taxon>Bacteria</taxon>
        <taxon>Pseudomonadati</taxon>
        <taxon>Pseudomonadota</taxon>
        <taxon>Betaproteobacteria</taxon>
        <taxon>Burkholderiales</taxon>
        <taxon>Burkholderiaceae</taxon>
        <taxon>Burkholderia</taxon>
        <taxon>Burkholderia cepacia complex</taxon>
    </lineage>
</organism>
<dbReference type="SUPFAM" id="SSF52218">
    <property type="entry name" value="Flavoproteins"/>
    <property type="match status" value="1"/>
</dbReference>
<reference evidence="7 8" key="1">
    <citation type="submission" date="2015-11" db="EMBL/GenBank/DDBJ databases">
        <title>Expanding the genomic diversity of Burkholderia species for the development of highly accurate diagnostics.</title>
        <authorList>
            <person name="Sahl J."/>
            <person name="Keim P."/>
            <person name="Wagner D."/>
        </authorList>
    </citation>
    <scope>NUCLEOTIDE SEQUENCE [LARGE SCALE GENOMIC DNA]</scope>
    <source>
        <strain evidence="7 8">MSMB1137WGS</strain>
    </source>
</reference>
<dbReference type="GO" id="GO:0016020">
    <property type="term" value="C:membrane"/>
    <property type="evidence" value="ECO:0007669"/>
    <property type="project" value="TreeGrafter"/>
</dbReference>
<sequence>MSNIVIVYHSGYGHTKKLAEAVHAGAQDTGAQDTGAHVRLVAVGDLDDAGWAALDAADAIVFGAPTYMGGPSAQFKTFADATSKAWFTQKWKDKIAAGFTNSATMNGDKFSTIQYFVTLAMQHGMVWVGTGLMPANSKAATRNDINFVGGFTGLLAQSPADASPDEAPLPGDLETAKAFGRRVAEATARWIAGGR</sequence>
<dbReference type="PANTHER" id="PTHR30546:SF23">
    <property type="entry name" value="FLAVOPROTEIN-LIKE PROTEIN YCP4-RELATED"/>
    <property type="match status" value="1"/>
</dbReference>
<gene>
    <name evidence="7" type="ORF">WK53_30395</name>
</gene>
<evidence type="ECO:0000259" key="6">
    <source>
        <dbReference type="PROSITE" id="PS50902"/>
    </source>
</evidence>
<dbReference type="InterPro" id="IPR001226">
    <property type="entry name" value="Flavodoxin_CS"/>
</dbReference>
<dbReference type="GO" id="GO:0003955">
    <property type="term" value="F:NAD(P)H dehydrogenase (quinone) activity"/>
    <property type="evidence" value="ECO:0007669"/>
    <property type="project" value="TreeGrafter"/>
</dbReference>
<evidence type="ECO:0000256" key="5">
    <source>
        <dbReference type="ARBA" id="ARBA00029652"/>
    </source>
</evidence>
<feature type="domain" description="Flavodoxin-like" evidence="6">
    <location>
        <begin position="4"/>
        <end position="156"/>
    </location>
</feature>
<evidence type="ECO:0000256" key="3">
    <source>
        <dbReference type="ARBA" id="ARBA00022643"/>
    </source>
</evidence>
<protein>
    <recommendedName>
        <fullName evidence="5">Flavoprotein WrbA</fullName>
    </recommendedName>
</protein>
<dbReference type="PROSITE" id="PS50902">
    <property type="entry name" value="FLAVODOXIN_LIKE"/>
    <property type="match status" value="1"/>
</dbReference>
<keyword evidence="3" id="KW-0288">FMN</keyword>
<dbReference type="EMBL" id="LPDO01000054">
    <property type="protein sequence ID" value="KVT56287.1"/>
    <property type="molecule type" value="Genomic_DNA"/>
</dbReference>
<evidence type="ECO:0000313" key="7">
    <source>
        <dbReference type="EMBL" id="KVT56287.1"/>
    </source>
</evidence>
<dbReference type="InterPro" id="IPR005025">
    <property type="entry name" value="FMN_Rdtase-like_dom"/>
</dbReference>
<keyword evidence="2" id="KW-0285">Flavoprotein</keyword>
<comment type="caution">
    <text evidence="7">The sequence shown here is derived from an EMBL/GenBank/DDBJ whole genome shotgun (WGS) entry which is preliminary data.</text>
</comment>
<name>A0AAW3NFD7_9BURK</name>
<dbReference type="PROSITE" id="PS00201">
    <property type="entry name" value="FLAVODOXIN"/>
    <property type="match status" value="1"/>
</dbReference>
<evidence type="ECO:0000256" key="1">
    <source>
        <dbReference type="ARBA" id="ARBA00001917"/>
    </source>
</evidence>
<dbReference type="AlphaFoldDB" id="A0AAW3NFD7"/>
<dbReference type="InterPro" id="IPR008254">
    <property type="entry name" value="Flavodoxin/NO_synth"/>
</dbReference>